<evidence type="ECO:0000256" key="2">
    <source>
        <dbReference type="ARBA" id="ARBA00001936"/>
    </source>
</evidence>
<keyword evidence="20" id="KW-1185">Reference proteome</keyword>
<feature type="domain" description="Guanylate cyclase" evidence="18">
    <location>
        <begin position="278"/>
        <end position="402"/>
    </location>
</feature>
<accession>L9KFP6</accession>
<feature type="binding site" evidence="15">
    <location>
        <position position="283"/>
    </location>
    <ligand>
        <name>Mg(2+)</name>
        <dbReference type="ChEBI" id="CHEBI:18420"/>
        <label>2</label>
        <note>catalytic</note>
    </ligand>
</feature>
<evidence type="ECO:0000256" key="14">
    <source>
        <dbReference type="PIRNR" id="PIRNR039050"/>
    </source>
</evidence>
<evidence type="ECO:0000256" key="3">
    <source>
        <dbReference type="ARBA" id="ARBA00004141"/>
    </source>
</evidence>
<comment type="catalytic activity">
    <reaction evidence="1 14">
        <text>ATP = 3',5'-cyclic AMP + diphosphate</text>
        <dbReference type="Rhea" id="RHEA:15389"/>
        <dbReference type="ChEBI" id="CHEBI:30616"/>
        <dbReference type="ChEBI" id="CHEBI:33019"/>
        <dbReference type="ChEBI" id="CHEBI:58165"/>
        <dbReference type="EC" id="4.6.1.1"/>
    </reaction>
</comment>
<dbReference type="GO" id="GO:0007193">
    <property type="term" value="P:adenylate cyclase-inhibiting G protein-coupled receptor signaling pathway"/>
    <property type="evidence" value="ECO:0007669"/>
    <property type="project" value="TreeGrafter"/>
</dbReference>
<evidence type="ECO:0000256" key="9">
    <source>
        <dbReference type="ARBA" id="ARBA00022842"/>
    </source>
</evidence>
<dbReference type="PROSITE" id="PS50125">
    <property type="entry name" value="GUANYLATE_CYCLASE_2"/>
    <property type="match status" value="2"/>
</dbReference>
<evidence type="ECO:0000256" key="1">
    <source>
        <dbReference type="ARBA" id="ARBA00001593"/>
    </source>
</evidence>
<evidence type="ECO:0000256" key="8">
    <source>
        <dbReference type="ARBA" id="ARBA00022840"/>
    </source>
</evidence>
<evidence type="ECO:0000313" key="19">
    <source>
        <dbReference type="EMBL" id="ELW61531.1"/>
    </source>
</evidence>
<keyword evidence="9 14" id="KW-0460">Magnesium</keyword>
<feature type="domain" description="Guanylate cyclase" evidence="18">
    <location>
        <begin position="1041"/>
        <end position="1184"/>
    </location>
</feature>
<evidence type="ECO:0000256" key="15">
    <source>
        <dbReference type="PIRSR" id="PIRSR039050-51"/>
    </source>
</evidence>
<dbReference type="PIRSF" id="PIRSF039050">
    <property type="entry name" value="Ade_cyc"/>
    <property type="match status" value="1"/>
</dbReference>
<dbReference type="eggNOG" id="KOG3619">
    <property type="taxonomic scope" value="Eukaryota"/>
</dbReference>
<evidence type="ECO:0000259" key="18">
    <source>
        <dbReference type="PROSITE" id="PS50125"/>
    </source>
</evidence>
<feature type="binding site" evidence="15">
    <location>
        <position position="283"/>
    </location>
    <ligand>
        <name>Mg(2+)</name>
        <dbReference type="ChEBI" id="CHEBI:18420"/>
        <label>1</label>
        <note>catalytic</note>
    </ligand>
</feature>
<dbReference type="AlphaFoldDB" id="L9KFP6"/>
<dbReference type="InterPro" id="IPR032628">
    <property type="entry name" value="AC_N"/>
</dbReference>
<dbReference type="Gene3D" id="3.30.70.1230">
    <property type="entry name" value="Nucleotide cyclase"/>
    <property type="match status" value="2"/>
</dbReference>
<comment type="cofactor">
    <cofactor evidence="15">
        <name>Mg(2+)</name>
        <dbReference type="ChEBI" id="CHEBI:18420"/>
    </cofactor>
    <cofactor evidence="15">
        <name>Mn(2+)</name>
        <dbReference type="ChEBI" id="CHEBI:29035"/>
    </cofactor>
    <text evidence="15">Binds 2 magnesium ions per subunit. Is also active with manganese (in vitro).</text>
</comment>
<dbReference type="EMBL" id="KB320874">
    <property type="protein sequence ID" value="ELW61531.1"/>
    <property type="molecule type" value="Genomic_DNA"/>
</dbReference>
<feature type="compositionally biased region" description="Basic residues" evidence="16">
    <location>
        <begin position="513"/>
        <end position="525"/>
    </location>
</feature>
<dbReference type="Pfam" id="PF00211">
    <property type="entry name" value="Guanylate_cyc"/>
    <property type="match status" value="2"/>
</dbReference>
<keyword evidence="8 14" id="KW-0067">ATP-binding</keyword>
<feature type="transmembrane region" description="Helical" evidence="17">
    <location>
        <begin position="34"/>
        <end position="54"/>
    </location>
</feature>
<dbReference type="InterPro" id="IPR030672">
    <property type="entry name" value="Adcy"/>
</dbReference>
<keyword evidence="14" id="KW-0115">cAMP biosynthesis</keyword>
<dbReference type="InParanoid" id="L9KFP6"/>
<protein>
    <recommendedName>
        <fullName evidence="4 14">adenylate cyclase</fullName>
        <ecNumber evidence="4 14">4.6.1.1</ecNumber>
    </recommendedName>
</protein>
<evidence type="ECO:0000256" key="11">
    <source>
        <dbReference type="ARBA" id="ARBA00023136"/>
    </source>
</evidence>
<feature type="transmembrane region" description="Helical" evidence="17">
    <location>
        <begin position="662"/>
        <end position="690"/>
    </location>
</feature>
<feature type="transmembrane region" description="Helical" evidence="17">
    <location>
        <begin position="845"/>
        <end position="863"/>
    </location>
</feature>
<dbReference type="FunFam" id="3.30.70.1230:FF:000101">
    <property type="entry name" value="Adenylate cyclase"/>
    <property type="match status" value="1"/>
</dbReference>
<dbReference type="GO" id="GO:0007189">
    <property type="term" value="P:adenylate cyclase-activating G protein-coupled receptor signaling pathway"/>
    <property type="evidence" value="ECO:0007669"/>
    <property type="project" value="TreeGrafter"/>
</dbReference>
<keyword evidence="5 17" id="KW-0812">Transmembrane</keyword>
<feature type="transmembrane region" description="Helical" evidence="17">
    <location>
        <begin position="91"/>
        <end position="112"/>
    </location>
</feature>
<gene>
    <name evidence="19" type="ORF">TREES_T100004345</name>
</gene>
<evidence type="ECO:0000256" key="17">
    <source>
        <dbReference type="SAM" id="Phobius"/>
    </source>
</evidence>
<feature type="transmembrane region" description="Helical" evidence="17">
    <location>
        <begin position="63"/>
        <end position="85"/>
    </location>
</feature>
<keyword evidence="12 15" id="KW-0464">Manganese</keyword>
<dbReference type="InterPro" id="IPR029787">
    <property type="entry name" value="Nucleotide_cyclase"/>
</dbReference>
<evidence type="ECO:0000256" key="10">
    <source>
        <dbReference type="ARBA" id="ARBA00022989"/>
    </source>
</evidence>
<dbReference type="SUPFAM" id="SSF55073">
    <property type="entry name" value="Nucleotide cyclase"/>
    <property type="match status" value="2"/>
</dbReference>
<dbReference type="EC" id="4.6.1.1" evidence="4 14"/>
<evidence type="ECO:0000256" key="13">
    <source>
        <dbReference type="ARBA" id="ARBA00023239"/>
    </source>
</evidence>
<dbReference type="GO" id="GO:0046872">
    <property type="term" value="F:metal ion binding"/>
    <property type="evidence" value="ECO:0007669"/>
    <property type="project" value="UniProtKB-KW"/>
</dbReference>
<dbReference type="FunCoup" id="L9KFP6">
    <property type="interactions" value="1275"/>
</dbReference>
<feature type="binding site" evidence="15">
    <location>
        <position position="324"/>
    </location>
    <ligand>
        <name>Mg(2+)</name>
        <dbReference type="ChEBI" id="CHEBI:18420"/>
        <label>2</label>
        <note>catalytic</note>
    </ligand>
</feature>
<feature type="region of interest" description="Disordered" evidence="16">
    <location>
        <begin position="498"/>
        <end position="541"/>
    </location>
</feature>
<sequence>MPAKGRYFLNEGEEGPDQDALYEKYRLTSQHGPLLLTLLLVAITACVTLIAIAFSQEEHPNQAVLVTAFLTLVVFVALYVLVYAGCLVRRWLRASALLTWACLMALGCVLVFDSGGKEACALEQVPYFLFVVFVVYTLLPFSMLGAIMAGTVSTIFHLLVLGVLMGAFTKPSISKGLQLLANVVIFLCGNLTGAFHKHQMQDASRDLFTYTVKCIQIRRKLRIEKRQQENLLLSVLPAHISMGMKLAIIERLKERGDRRYLPDNNFHSLYVKRHQNVSILYADIVGFTRLASDCSPKELVVVLNELFGKFDQIAKCMRIKILGDCYYCVSGLPVSLPTHARNCVKMGLDMCEAIKQVREATGVDINMRVGIHSGNVLCGVIGLRKWQYDVWSHDVSLANRMEAAGVPGRVHITEATLNHLDKAYEVEDGHGQQRDPYLREMNIRTYLVIDPRSQQPPPPSQHLPKPKGDAALKMRASVRMTRYLESWGAARPFAHLNHRESVSSGETPVPNGRRPKAIPLRRHRAPDRSASPKGRSEDDSYDDEMLSAIEGLSSTRPCCSKSDDFYTCGSIFLEKGFEREYRLAPIPQARHDFACAGFIFICILLVHVLLVPRTTALGVSFGLAACALGLVLGLCFATEFLRCCPARGVLRAISERVETQPLLRLTLVVLTIGSLLTVTVVNLPVMPFPALALPGGNETRSGASSPCNLLPYYTCSCILGLMSCSVFLRMSLELKVVLLTVALVADLVLFHVYTCWQGDCCSHSLSNLTGTNGTLRALCGWDTQARGSHLTEGPSVEECDSVQARGRSLPGQKGGYMLLRVGQQELGVTVPPPARSASDCFWRDLKTMVSFYLALFYVTLLMLSRQIDYYCRLDCLWKKKFKKEHEEFETMENVNRLLLENVLPAHVAAHFIGDKLNEKGGYMLLRVGQQELGVTVPPPARSASDCFWRDLKTMVSFYLALFYVTLLMLLRVGQQELGIDYYCRLDCLWKKKFKKEHEEFETMENVNRLLLENVLPAHVAAHFIGDKLNEDWYHQSYDCVCVMFASVPDFKVFYTECDVNKEGLECLRLLNEIIADFDELLLKPKFSGVEKIKTIGSTYMAAAGLSVTSGHENQVLKPQDLERQHAHIGVMVEFSLALMGKLDGINRHSFNNFRLRVGINHGPVIAGVIGARKPQYDIWGNTVTEETCTILQGLGYSCECRGLINVKGKGELRTYFVCTDTAKFQGLGLN</sequence>
<feature type="transmembrane region" description="Helical" evidence="17">
    <location>
        <begin position="593"/>
        <end position="611"/>
    </location>
</feature>
<evidence type="ECO:0000256" key="5">
    <source>
        <dbReference type="ARBA" id="ARBA00022692"/>
    </source>
</evidence>
<keyword evidence="7 14" id="KW-0547">Nucleotide-binding</keyword>
<feature type="transmembrane region" description="Helical" evidence="17">
    <location>
        <begin position="710"/>
        <end position="729"/>
    </location>
</feature>
<dbReference type="InterPro" id="IPR001054">
    <property type="entry name" value="A/G_cyclase"/>
</dbReference>
<proteinExistence type="inferred from homology"/>
<dbReference type="Pfam" id="PF06327">
    <property type="entry name" value="Adcy_cons_dom"/>
    <property type="match status" value="1"/>
</dbReference>
<comment type="function">
    <text evidence="14">Catalyzes the formation of the signaling molecule cAMP in response to G-protein signaling.</text>
</comment>
<keyword evidence="11 14" id="KW-0472">Membrane</keyword>
<dbReference type="SMART" id="SM00044">
    <property type="entry name" value="CYCc"/>
    <property type="match status" value="2"/>
</dbReference>
<reference evidence="20" key="1">
    <citation type="submission" date="2012-07" db="EMBL/GenBank/DDBJ databases">
        <title>Genome of the Chinese tree shrew, a rising model animal genetically related to primates.</title>
        <authorList>
            <person name="Zhang G."/>
            <person name="Fan Y."/>
            <person name="Yao Y."/>
            <person name="Huang Z."/>
        </authorList>
    </citation>
    <scope>NUCLEOTIDE SEQUENCE [LARGE SCALE GENOMIC DNA]</scope>
</reference>
<dbReference type="InterPro" id="IPR009398">
    <property type="entry name" value="Adcy_conserved_dom"/>
</dbReference>
<comment type="cofactor">
    <cofactor evidence="2">
        <name>Mn(2+)</name>
        <dbReference type="ChEBI" id="CHEBI:29035"/>
    </cofactor>
</comment>
<dbReference type="CDD" id="cd07302">
    <property type="entry name" value="CHD"/>
    <property type="match status" value="2"/>
</dbReference>
<evidence type="ECO:0000256" key="12">
    <source>
        <dbReference type="ARBA" id="ARBA00023211"/>
    </source>
</evidence>
<organism evidence="19 20">
    <name type="scientific">Tupaia chinensis</name>
    <name type="common">Chinese tree shrew</name>
    <name type="synonym">Tupaia belangeri chinensis</name>
    <dbReference type="NCBI Taxonomy" id="246437"/>
    <lineage>
        <taxon>Eukaryota</taxon>
        <taxon>Metazoa</taxon>
        <taxon>Chordata</taxon>
        <taxon>Craniata</taxon>
        <taxon>Vertebrata</taxon>
        <taxon>Euteleostomi</taxon>
        <taxon>Mammalia</taxon>
        <taxon>Eutheria</taxon>
        <taxon>Euarchontoglires</taxon>
        <taxon>Scandentia</taxon>
        <taxon>Tupaiidae</taxon>
        <taxon>Tupaia</taxon>
    </lineage>
</organism>
<keyword evidence="6 14" id="KW-0479">Metal-binding</keyword>
<comment type="similarity">
    <text evidence="14">Belongs to the adenylyl cyclase class-4/guanylyl cyclase family.</text>
</comment>
<evidence type="ECO:0000256" key="7">
    <source>
        <dbReference type="ARBA" id="ARBA00022741"/>
    </source>
</evidence>
<feature type="transmembrane region" description="Helical" evidence="17">
    <location>
        <begin position="147"/>
        <end position="167"/>
    </location>
</feature>
<dbReference type="Pfam" id="PF16214">
    <property type="entry name" value="AC_N"/>
    <property type="match status" value="1"/>
</dbReference>
<feature type="transmembrane region" description="Helical" evidence="17">
    <location>
        <begin position="124"/>
        <end position="141"/>
    </location>
</feature>
<evidence type="ECO:0000313" key="20">
    <source>
        <dbReference type="Proteomes" id="UP000011518"/>
    </source>
</evidence>
<dbReference type="Proteomes" id="UP000011518">
    <property type="component" value="Unassembled WGS sequence"/>
</dbReference>
<feature type="transmembrane region" description="Helical" evidence="17">
    <location>
        <begin position="179"/>
        <end position="196"/>
    </location>
</feature>
<keyword evidence="10 17" id="KW-1133">Transmembrane helix</keyword>
<feature type="transmembrane region" description="Helical" evidence="17">
    <location>
        <begin position="955"/>
        <end position="973"/>
    </location>
</feature>
<dbReference type="GO" id="GO:0035556">
    <property type="term" value="P:intracellular signal transduction"/>
    <property type="evidence" value="ECO:0007669"/>
    <property type="project" value="InterPro"/>
</dbReference>
<dbReference type="PANTHER" id="PTHR45627:SF9">
    <property type="entry name" value="ADENYLATE CYCLASE TYPE 7"/>
    <property type="match status" value="1"/>
</dbReference>
<feature type="transmembrane region" description="Helical" evidence="17">
    <location>
        <begin position="617"/>
        <end position="641"/>
    </location>
</feature>
<evidence type="ECO:0000256" key="6">
    <source>
        <dbReference type="ARBA" id="ARBA00022723"/>
    </source>
</evidence>
<dbReference type="STRING" id="246437.L9KFP6"/>
<dbReference type="GO" id="GO:0005524">
    <property type="term" value="F:ATP binding"/>
    <property type="evidence" value="ECO:0007669"/>
    <property type="project" value="UniProtKB-UniRule"/>
</dbReference>
<feature type="binding site" evidence="15">
    <location>
        <position position="284"/>
    </location>
    <ligand>
        <name>Mg(2+)</name>
        <dbReference type="ChEBI" id="CHEBI:18420"/>
        <label>2</label>
        <note>catalytic</note>
    </ligand>
</feature>
<reference evidence="20" key="2">
    <citation type="journal article" date="2013" name="Nat. Commun.">
        <title>Genome of the Chinese tree shrew.</title>
        <authorList>
            <person name="Fan Y."/>
            <person name="Huang Z.Y."/>
            <person name="Cao C.C."/>
            <person name="Chen C.S."/>
            <person name="Chen Y.X."/>
            <person name="Fan D.D."/>
            <person name="He J."/>
            <person name="Hou H.L."/>
            <person name="Hu L."/>
            <person name="Hu X.T."/>
            <person name="Jiang X.T."/>
            <person name="Lai R."/>
            <person name="Lang Y.S."/>
            <person name="Liang B."/>
            <person name="Liao S.G."/>
            <person name="Mu D."/>
            <person name="Ma Y.Y."/>
            <person name="Niu Y.Y."/>
            <person name="Sun X.Q."/>
            <person name="Xia J.Q."/>
            <person name="Xiao J."/>
            <person name="Xiong Z.Q."/>
            <person name="Xu L."/>
            <person name="Yang L."/>
            <person name="Zhang Y."/>
            <person name="Zhao W."/>
            <person name="Zhao X.D."/>
            <person name="Zheng Y.T."/>
            <person name="Zhou J.M."/>
            <person name="Zhu Y.B."/>
            <person name="Zhang G.J."/>
            <person name="Wang J."/>
            <person name="Yao Y.G."/>
        </authorList>
    </citation>
    <scope>NUCLEOTIDE SEQUENCE [LARGE SCALE GENOMIC DNA]</scope>
</reference>
<evidence type="ECO:0000256" key="4">
    <source>
        <dbReference type="ARBA" id="ARBA00012201"/>
    </source>
</evidence>
<evidence type="ECO:0000256" key="16">
    <source>
        <dbReference type="SAM" id="MobiDB-lite"/>
    </source>
</evidence>
<dbReference type="GO" id="GO:0005886">
    <property type="term" value="C:plasma membrane"/>
    <property type="evidence" value="ECO:0007669"/>
    <property type="project" value="InterPro"/>
</dbReference>
<name>L9KFP6_TUPCH</name>
<dbReference type="GO" id="GO:0004016">
    <property type="term" value="F:adenylate cyclase activity"/>
    <property type="evidence" value="ECO:0007669"/>
    <property type="project" value="UniProtKB-EC"/>
</dbReference>
<feature type="region of interest" description="Disordered" evidence="16">
    <location>
        <begin position="450"/>
        <end position="470"/>
    </location>
</feature>
<keyword evidence="13 14" id="KW-0456">Lyase</keyword>
<dbReference type="FunFam" id="3.30.70.1230:FF:000012">
    <property type="entry name" value="Adenylate cyclase"/>
    <property type="match status" value="1"/>
</dbReference>
<feature type="transmembrane region" description="Helical" evidence="17">
    <location>
        <begin position="736"/>
        <end position="754"/>
    </location>
</feature>
<dbReference type="PANTHER" id="PTHR45627">
    <property type="entry name" value="ADENYLATE CYCLASE TYPE 1"/>
    <property type="match status" value="1"/>
</dbReference>
<feature type="binding site" evidence="15">
    <location>
        <position position="324"/>
    </location>
    <ligand>
        <name>Mg(2+)</name>
        <dbReference type="ChEBI" id="CHEBI:18420"/>
        <label>1</label>
        <note>catalytic</note>
    </ligand>
</feature>
<comment type="subcellular location">
    <subcellularLocation>
        <location evidence="3">Membrane</location>
        <topology evidence="3">Multi-pass membrane protein</topology>
    </subcellularLocation>
</comment>
<dbReference type="GO" id="GO:0006171">
    <property type="term" value="P:cAMP biosynthetic process"/>
    <property type="evidence" value="ECO:0007669"/>
    <property type="project" value="UniProtKB-KW"/>
</dbReference>